<evidence type="ECO:0000313" key="2">
    <source>
        <dbReference type="EMBL" id="QDU60647.1"/>
    </source>
</evidence>
<dbReference type="KEGG" id="knv:Pan216_14940"/>
<dbReference type="AlphaFoldDB" id="A0A518B113"/>
<gene>
    <name evidence="2" type="ORF">Pan216_14940</name>
</gene>
<feature type="compositionally biased region" description="Basic and acidic residues" evidence="1">
    <location>
        <begin position="215"/>
        <end position="252"/>
    </location>
</feature>
<accession>A0A518B113</accession>
<evidence type="ECO:0000313" key="3">
    <source>
        <dbReference type="Proteomes" id="UP000317093"/>
    </source>
</evidence>
<keyword evidence="3" id="KW-1185">Reference proteome</keyword>
<dbReference type="Proteomes" id="UP000317093">
    <property type="component" value="Chromosome"/>
</dbReference>
<evidence type="ECO:0000256" key="1">
    <source>
        <dbReference type="SAM" id="MobiDB-lite"/>
    </source>
</evidence>
<feature type="region of interest" description="Disordered" evidence="1">
    <location>
        <begin position="1"/>
        <end position="41"/>
    </location>
</feature>
<sequence>MTSPAEQLAEALRQSKEKLASVSRHLTKVGDEVSAHSPPSGQQLAELQAFLDTSVASSFAVLEQVPDQLGGCLEALRKKTDDLAAKAHEIKSKAARVSQEKKARLEERRQKLTPVARPPRKEPDPTLAPMLARELRERFRVDSAARGAALDEGPSFESWVRDTNLPRDSVKKGAAEAGSEEMEPAIEPLSSETSPEQEGRVKGLQTWLDETSMEQDFHDTSHLGETHSRDISEERQLFERWRRESGEDGDDK</sequence>
<feature type="region of interest" description="Disordered" evidence="1">
    <location>
        <begin position="94"/>
        <end position="128"/>
    </location>
</feature>
<name>A0A518B113_9BACT</name>
<feature type="compositionally biased region" description="Basic and acidic residues" evidence="1">
    <location>
        <begin position="94"/>
        <end position="110"/>
    </location>
</feature>
<dbReference type="RefSeq" id="WP_145256815.1">
    <property type="nucleotide sequence ID" value="NZ_CP036279.1"/>
</dbReference>
<protein>
    <submittedName>
        <fullName evidence="2">Uncharacterized protein</fullName>
    </submittedName>
</protein>
<proteinExistence type="predicted"/>
<feature type="region of interest" description="Disordered" evidence="1">
    <location>
        <begin position="150"/>
        <end position="252"/>
    </location>
</feature>
<reference evidence="2 3" key="1">
    <citation type="submission" date="2019-02" db="EMBL/GenBank/DDBJ databases">
        <title>Deep-cultivation of Planctomycetes and their phenomic and genomic characterization uncovers novel biology.</title>
        <authorList>
            <person name="Wiegand S."/>
            <person name="Jogler M."/>
            <person name="Boedeker C."/>
            <person name="Pinto D."/>
            <person name="Vollmers J."/>
            <person name="Rivas-Marin E."/>
            <person name="Kohn T."/>
            <person name="Peeters S.H."/>
            <person name="Heuer A."/>
            <person name="Rast P."/>
            <person name="Oberbeckmann S."/>
            <person name="Bunk B."/>
            <person name="Jeske O."/>
            <person name="Meyerdierks A."/>
            <person name="Storesund J.E."/>
            <person name="Kallscheuer N."/>
            <person name="Luecker S."/>
            <person name="Lage O.M."/>
            <person name="Pohl T."/>
            <person name="Merkel B.J."/>
            <person name="Hornburger P."/>
            <person name="Mueller R.-W."/>
            <person name="Bruemmer F."/>
            <person name="Labrenz M."/>
            <person name="Spormann A.M."/>
            <person name="Op den Camp H."/>
            <person name="Overmann J."/>
            <person name="Amann R."/>
            <person name="Jetten M.S.M."/>
            <person name="Mascher T."/>
            <person name="Medema M.H."/>
            <person name="Devos D.P."/>
            <person name="Kaster A.-K."/>
            <person name="Ovreas L."/>
            <person name="Rohde M."/>
            <person name="Galperin M.Y."/>
            <person name="Jogler C."/>
        </authorList>
    </citation>
    <scope>NUCLEOTIDE SEQUENCE [LARGE SCALE GENOMIC DNA]</scope>
    <source>
        <strain evidence="2 3">Pan216</strain>
    </source>
</reference>
<organism evidence="2 3">
    <name type="scientific">Kolteria novifilia</name>
    <dbReference type="NCBI Taxonomy" id="2527975"/>
    <lineage>
        <taxon>Bacteria</taxon>
        <taxon>Pseudomonadati</taxon>
        <taxon>Planctomycetota</taxon>
        <taxon>Planctomycetia</taxon>
        <taxon>Kolteriales</taxon>
        <taxon>Kolteriaceae</taxon>
        <taxon>Kolteria</taxon>
    </lineage>
</organism>
<dbReference type="EMBL" id="CP036279">
    <property type="protein sequence ID" value="QDU60647.1"/>
    <property type="molecule type" value="Genomic_DNA"/>
</dbReference>
<feature type="compositionally biased region" description="Basic and acidic residues" evidence="1">
    <location>
        <begin position="164"/>
        <end position="174"/>
    </location>
</feature>